<keyword evidence="2" id="KW-1185">Reference proteome</keyword>
<evidence type="ECO:0000313" key="2">
    <source>
        <dbReference type="Proteomes" id="UP000078559"/>
    </source>
</evidence>
<proteinExistence type="predicted"/>
<evidence type="ECO:0000313" key="1">
    <source>
        <dbReference type="EMBL" id="KUI72205.1"/>
    </source>
</evidence>
<accession>A0A194W7Z7</accession>
<sequence length="336" mass="36820">MAPIQTEDASDSLYLGLLSSPEDYNTPNTGKYSYNPDAQGQGTWLVIIDTGYDWERFPEEFGRPNDPRPIVVWNVPEDIRNRELRVEEIEGGLHWPPNDERDRGDPFDGVPEGHGTQCAILAGGLQSGVARRAGLYLIKAGGAVLNQDGDVVEEDVCADSLVAALDHVLDKLRDGGLPRGKTVLVIDTLWNIKDMRKNVCRGEQGYTEWHDKIAHALDELDILGGVLVTVSAGNDGREKPPGHTDEYMPNILSARHGSPLVITGAVNNQGQLARLSSPGSGKVPITCYAVQLKWASNDVGGDRVGNRLKKWFSEEGMGSFQRVAKEHMLDPTSTWE</sequence>
<dbReference type="EMBL" id="CM003105">
    <property type="protein sequence ID" value="KUI72205.1"/>
    <property type="molecule type" value="Genomic_DNA"/>
</dbReference>
<dbReference type="SUPFAM" id="SSF52743">
    <property type="entry name" value="Subtilisin-like"/>
    <property type="match status" value="1"/>
</dbReference>
<evidence type="ECO:0008006" key="3">
    <source>
        <dbReference type="Google" id="ProtNLM"/>
    </source>
</evidence>
<dbReference type="OrthoDB" id="1896086at2759"/>
<dbReference type="InterPro" id="IPR036852">
    <property type="entry name" value="Peptidase_S8/S53_dom_sf"/>
</dbReference>
<dbReference type="Proteomes" id="UP000078559">
    <property type="component" value="Chromosome 8"/>
</dbReference>
<reference evidence="1" key="1">
    <citation type="submission" date="2014-12" db="EMBL/GenBank/DDBJ databases">
        <title>Genome Sequence of Valsa Canker Pathogens Uncovers a Specific Adaption of Colonization on Woody Bark.</title>
        <authorList>
            <person name="Yin Z."/>
            <person name="Liu H."/>
            <person name="Gao X."/>
            <person name="Li Z."/>
            <person name="Song N."/>
            <person name="Ke X."/>
            <person name="Dai Q."/>
            <person name="Wu Y."/>
            <person name="Sun Y."/>
            <person name="Xu J.-R."/>
            <person name="Kang Z.K."/>
            <person name="Wang L."/>
            <person name="Huang L."/>
        </authorList>
    </citation>
    <scope>NUCLEOTIDE SEQUENCE [LARGE SCALE GENOMIC DNA]</scope>
    <source>
        <strain evidence="1">03-8</strain>
    </source>
</reference>
<dbReference type="GO" id="GO:0006508">
    <property type="term" value="P:proteolysis"/>
    <property type="evidence" value="ECO:0007669"/>
    <property type="project" value="InterPro"/>
</dbReference>
<dbReference type="Gene3D" id="3.40.50.200">
    <property type="entry name" value="Peptidase S8/S53 domain"/>
    <property type="match status" value="1"/>
</dbReference>
<organism evidence="1 2">
    <name type="scientific">Cytospora mali</name>
    <name type="common">Apple Valsa canker fungus</name>
    <name type="synonym">Valsa mali</name>
    <dbReference type="NCBI Taxonomy" id="578113"/>
    <lineage>
        <taxon>Eukaryota</taxon>
        <taxon>Fungi</taxon>
        <taxon>Dikarya</taxon>
        <taxon>Ascomycota</taxon>
        <taxon>Pezizomycotina</taxon>
        <taxon>Sordariomycetes</taxon>
        <taxon>Sordariomycetidae</taxon>
        <taxon>Diaporthales</taxon>
        <taxon>Cytosporaceae</taxon>
        <taxon>Cytospora</taxon>
    </lineage>
</organism>
<dbReference type="SMR" id="A0A194W7Z7"/>
<name>A0A194W7Z7_CYTMA</name>
<protein>
    <recommendedName>
        <fullName evidence="3">Peptidase S8/S53 domain-containing protein</fullName>
    </recommendedName>
</protein>
<dbReference type="GO" id="GO:0004252">
    <property type="term" value="F:serine-type endopeptidase activity"/>
    <property type="evidence" value="ECO:0007669"/>
    <property type="project" value="InterPro"/>
</dbReference>
<dbReference type="AlphaFoldDB" id="A0A194W7Z7"/>
<gene>
    <name evidence="1" type="ORF">VM1G_07647</name>
</gene>
<dbReference type="CDD" id="cd00306">
    <property type="entry name" value="Peptidases_S8_S53"/>
    <property type="match status" value="1"/>
</dbReference>